<dbReference type="EMBL" id="MPGH01000088">
    <property type="protein sequence ID" value="OLN88211.1"/>
    <property type="molecule type" value="Genomic_DNA"/>
</dbReference>
<keyword evidence="1" id="KW-0732">Signal</keyword>
<organism evidence="2 3">
    <name type="scientific">Colletotrichum chlorophyti</name>
    <dbReference type="NCBI Taxonomy" id="708187"/>
    <lineage>
        <taxon>Eukaryota</taxon>
        <taxon>Fungi</taxon>
        <taxon>Dikarya</taxon>
        <taxon>Ascomycota</taxon>
        <taxon>Pezizomycotina</taxon>
        <taxon>Sordariomycetes</taxon>
        <taxon>Hypocreomycetidae</taxon>
        <taxon>Glomerellales</taxon>
        <taxon>Glomerellaceae</taxon>
        <taxon>Colletotrichum</taxon>
    </lineage>
</organism>
<evidence type="ECO:0000313" key="3">
    <source>
        <dbReference type="Proteomes" id="UP000186583"/>
    </source>
</evidence>
<dbReference type="Proteomes" id="UP000186583">
    <property type="component" value="Unassembled WGS sequence"/>
</dbReference>
<comment type="caution">
    <text evidence="2">The sequence shown here is derived from an EMBL/GenBank/DDBJ whole genome shotgun (WGS) entry which is preliminary data.</text>
</comment>
<proteinExistence type="predicted"/>
<feature type="signal peptide" evidence="1">
    <location>
        <begin position="1"/>
        <end position="19"/>
    </location>
</feature>
<evidence type="ECO:0000313" key="2">
    <source>
        <dbReference type="EMBL" id="OLN88211.1"/>
    </source>
</evidence>
<protein>
    <submittedName>
        <fullName evidence="2">Uncharacterized protein</fullName>
    </submittedName>
</protein>
<gene>
    <name evidence="2" type="ORF">CCHL11_00139</name>
</gene>
<dbReference type="AlphaFoldDB" id="A0A1Q8RV25"/>
<dbReference type="OrthoDB" id="4792775at2759"/>
<dbReference type="PROSITE" id="PS51257">
    <property type="entry name" value="PROKAR_LIPOPROTEIN"/>
    <property type="match status" value="1"/>
</dbReference>
<keyword evidence="3" id="KW-1185">Reference proteome</keyword>
<sequence length="62" mass="6413">MKITALLVTVTALASTALASCDTCDLNKGIVCTTPDPNSHGCGLCCDTAYDCERFVALGLCK</sequence>
<evidence type="ECO:0000256" key="1">
    <source>
        <dbReference type="SAM" id="SignalP"/>
    </source>
</evidence>
<feature type="chain" id="PRO_5013271552" evidence="1">
    <location>
        <begin position="20"/>
        <end position="62"/>
    </location>
</feature>
<accession>A0A1Q8RV25</accession>
<reference evidence="2 3" key="1">
    <citation type="submission" date="2016-11" db="EMBL/GenBank/DDBJ databases">
        <title>Draft Genome Assembly of Colletotrichum chlorophyti a pathogen of herbaceous plants.</title>
        <authorList>
            <person name="Gan P."/>
            <person name="Narusaka M."/>
            <person name="Tsushima A."/>
            <person name="Narusaka Y."/>
            <person name="Takano Y."/>
            <person name="Shirasu K."/>
        </authorList>
    </citation>
    <scope>NUCLEOTIDE SEQUENCE [LARGE SCALE GENOMIC DNA]</scope>
    <source>
        <strain evidence="2 3">NTL11</strain>
    </source>
</reference>
<name>A0A1Q8RV25_9PEZI</name>